<dbReference type="STRING" id="212602.A0A420HL11"/>
<proteinExistence type="predicted"/>
<dbReference type="AlphaFoldDB" id="A0A420HL11"/>
<gene>
    <name evidence="1" type="ORF">OnM2_069028</name>
</gene>
<sequence length="110" mass="12731">IFDKFGFEVGSYLDPGPHFVKNTQEFAESCGTLRFNLPIAAKRAVGIIEKVVDVLQRALKKIMRRCLDLVVQKSSEEEVSRNIGTNPKKNEIYYIFILTEKTHLYFIKYN</sequence>
<dbReference type="EMBL" id="MCFK01006973">
    <property type="protein sequence ID" value="RKF58125.1"/>
    <property type="molecule type" value="Genomic_DNA"/>
</dbReference>
<dbReference type="Proteomes" id="UP000286134">
    <property type="component" value="Unassembled WGS sequence"/>
</dbReference>
<keyword evidence="2" id="KW-1185">Reference proteome</keyword>
<name>A0A420HL11_9PEZI</name>
<organism evidence="1 2">
    <name type="scientific">Erysiphe neolycopersici</name>
    <dbReference type="NCBI Taxonomy" id="212602"/>
    <lineage>
        <taxon>Eukaryota</taxon>
        <taxon>Fungi</taxon>
        <taxon>Dikarya</taxon>
        <taxon>Ascomycota</taxon>
        <taxon>Pezizomycotina</taxon>
        <taxon>Leotiomycetes</taxon>
        <taxon>Erysiphales</taxon>
        <taxon>Erysiphaceae</taxon>
        <taxon>Erysiphe</taxon>
    </lineage>
</organism>
<reference evidence="1 2" key="1">
    <citation type="journal article" date="2018" name="BMC Genomics">
        <title>Comparative genome analyses reveal sequence features reflecting distinct modes of host-adaptation between dicot and monocot powdery mildew.</title>
        <authorList>
            <person name="Wu Y."/>
            <person name="Ma X."/>
            <person name="Pan Z."/>
            <person name="Kale S.D."/>
            <person name="Song Y."/>
            <person name="King H."/>
            <person name="Zhang Q."/>
            <person name="Presley C."/>
            <person name="Deng X."/>
            <person name="Wei C.I."/>
            <person name="Xiao S."/>
        </authorList>
    </citation>
    <scope>NUCLEOTIDE SEQUENCE [LARGE SCALE GENOMIC DNA]</scope>
    <source>
        <strain evidence="1">UMSG2</strain>
    </source>
</reference>
<evidence type="ECO:0000313" key="2">
    <source>
        <dbReference type="Proteomes" id="UP000286134"/>
    </source>
</evidence>
<feature type="non-terminal residue" evidence="1">
    <location>
        <position position="1"/>
    </location>
</feature>
<protein>
    <submittedName>
        <fullName evidence="1">Uncharacterized protein</fullName>
    </submittedName>
</protein>
<evidence type="ECO:0000313" key="1">
    <source>
        <dbReference type="EMBL" id="RKF58125.1"/>
    </source>
</evidence>
<comment type="caution">
    <text evidence="1">The sequence shown here is derived from an EMBL/GenBank/DDBJ whole genome shotgun (WGS) entry which is preliminary data.</text>
</comment>
<accession>A0A420HL11</accession>